<dbReference type="Proteomes" id="UP000824782">
    <property type="component" value="Unassembled WGS sequence"/>
</dbReference>
<sequence>MAFVSPVGYQPVYNPAVPFRQPVFGNLRPGMSVYIQGMVPHHSKTFSVNLSCGQFNGSDIAFHFNPRFDGKRVVFNTFQGGSWGGEEKKKDGFPFNKGGYFEMVIFANPGGYQVNVNGSPFYHFNHRIPLERVDNVHVDGEVNIQSLSVVGGGGGGVGGPAYPPGGVSIRG</sequence>
<dbReference type="FunFam" id="2.60.120.200:FF:000124">
    <property type="entry name" value="Galectin-4"/>
    <property type="match status" value="1"/>
</dbReference>
<accession>A0AAV6ZZ03</accession>
<evidence type="ECO:0000313" key="6">
    <source>
        <dbReference type="Proteomes" id="UP000824782"/>
    </source>
</evidence>
<keyword evidence="2" id="KW-0677">Repeat</keyword>
<dbReference type="EMBL" id="WNYA01000010">
    <property type="protein sequence ID" value="KAG8552722.1"/>
    <property type="molecule type" value="Genomic_DNA"/>
</dbReference>
<dbReference type="GO" id="GO:0016936">
    <property type="term" value="F:galactoside binding"/>
    <property type="evidence" value="ECO:0007669"/>
    <property type="project" value="TreeGrafter"/>
</dbReference>
<dbReference type="SMART" id="SM00908">
    <property type="entry name" value="Gal-bind_lectin"/>
    <property type="match status" value="1"/>
</dbReference>
<organism evidence="5 6">
    <name type="scientific">Engystomops pustulosus</name>
    <name type="common">Tungara frog</name>
    <name type="synonym">Physalaemus pustulosus</name>
    <dbReference type="NCBI Taxonomy" id="76066"/>
    <lineage>
        <taxon>Eukaryota</taxon>
        <taxon>Metazoa</taxon>
        <taxon>Chordata</taxon>
        <taxon>Craniata</taxon>
        <taxon>Vertebrata</taxon>
        <taxon>Euteleostomi</taxon>
        <taxon>Amphibia</taxon>
        <taxon>Batrachia</taxon>
        <taxon>Anura</taxon>
        <taxon>Neobatrachia</taxon>
        <taxon>Hyloidea</taxon>
        <taxon>Leptodactylidae</taxon>
        <taxon>Leiuperinae</taxon>
        <taxon>Engystomops</taxon>
    </lineage>
</organism>
<keyword evidence="6" id="KW-1185">Reference proteome</keyword>
<dbReference type="CDD" id="cd00070">
    <property type="entry name" value="GLECT"/>
    <property type="match status" value="1"/>
</dbReference>
<name>A0AAV6ZZ03_ENGPU</name>
<dbReference type="PANTHER" id="PTHR11346">
    <property type="entry name" value="GALECTIN"/>
    <property type="match status" value="1"/>
</dbReference>
<comment type="caution">
    <text evidence="5">The sequence shown here is derived from an EMBL/GenBank/DDBJ whole genome shotgun (WGS) entry which is preliminary data.</text>
</comment>
<evidence type="ECO:0000256" key="1">
    <source>
        <dbReference type="ARBA" id="ARBA00022734"/>
    </source>
</evidence>
<dbReference type="InterPro" id="IPR001079">
    <property type="entry name" value="Galectin_CRD"/>
</dbReference>
<evidence type="ECO:0000259" key="4">
    <source>
        <dbReference type="PROSITE" id="PS51304"/>
    </source>
</evidence>
<feature type="domain" description="Galectin" evidence="4">
    <location>
        <begin position="19"/>
        <end position="150"/>
    </location>
</feature>
<keyword evidence="1 3" id="KW-0430">Lectin</keyword>
<reference evidence="5" key="1">
    <citation type="thesis" date="2020" institute="ProQuest LLC" country="789 East Eisenhower Parkway, Ann Arbor, MI, USA">
        <title>Comparative Genomics and Chromosome Evolution.</title>
        <authorList>
            <person name="Mudd A.B."/>
        </authorList>
    </citation>
    <scope>NUCLEOTIDE SEQUENCE</scope>
    <source>
        <strain evidence="5">237g6f4</strain>
        <tissue evidence="5">Blood</tissue>
    </source>
</reference>
<dbReference type="PROSITE" id="PS51304">
    <property type="entry name" value="GALECTIN"/>
    <property type="match status" value="1"/>
</dbReference>
<evidence type="ECO:0000256" key="2">
    <source>
        <dbReference type="ARBA" id="ARBA00022737"/>
    </source>
</evidence>
<dbReference type="SMART" id="SM00276">
    <property type="entry name" value="GLECT"/>
    <property type="match status" value="1"/>
</dbReference>
<dbReference type="InterPro" id="IPR013320">
    <property type="entry name" value="ConA-like_dom_sf"/>
</dbReference>
<gene>
    <name evidence="5" type="ORF">GDO81_003015</name>
</gene>
<dbReference type="AlphaFoldDB" id="A0AAV6ZZ03"/>
<evidence type="ECO:0000313" key="5">
    <source>
        <dbReference type="EMBL" id="KAG8552722.1"/>
    </source>
</evidence>
<dbReference type="SUPFAM" id="SSF49899">
    <property type="entry name" value="Concanavalin A-like lectins/glucanases"/>
    <property type="match status" value="1"/>
</dbReference>
<dbReference type="Pfam" id="PF00337">
    <property type="entry name" value="Gal-bind_lectin"/>
    <property type="match status" value="1"/>
</dbReference>
<evidence type="ECO:0000256" key="3">
    <source>
        <dbReference type="RuleBase" id="RU102079"/>
    </source>
</evidence>
<dbReference type="InterPro" id="IPR044156">
    <property type="entry name" value="Galectin-like"/>
</dbReference>
<dbReference type="GO" id="GO:0030246">
    <property type="term" value="F:carbohydrate binding"/>
    <property type="evidence" value="ECO:0007669"/>
    <property type="project" value="UniProtKB-UniRule"/>
</dbReference>
<protein>
    <recommendedName>
        <fullName evidence="3">Galectin</fullName>
    </recommendedName>
</protein>
<proteinExistence type="predicted"/>
<dbReference type="Gene3D" id="2.60.120.200">
    <property type="match status" value="1"/>
</dbReference>
<dbReference type="PANTHER" id="PTHR11346:SF176">
    <property type="entry name" value="32 KDA BETA-GALACTOSIDE-BINDING LECTIN LEC-3"/>
    <property type="match status" value="1"/>
</dbReference>